<dbReference type="AlphaFoldDB" id="A0A1F5P4M4"/>
<keyword evidence="1" id="KW-0805">Transcription regulation</keyword>
<proteinExistence type="predicted"/>
<evidence type="ECO:0000256" key="1">
    <source>
        <dbReference type="ARBA" id="ARBA00023015"/>
    </source>
</evidence>
<evidence type="ECO:0000256" key="3">
    <source>
        <dbReference type="ARBA" id="ARBA00023163"/>
    </source>
</evidence>
<organism evidence="5 6">
    <name type="scientific">Candidatus Doudnabacteria bacterium RIFCSPHIGHO2_02_FULL_46_11</name>
    <dbReference type="NCBI Taxonomy" id="1817832"/>
    <lineage>
        <taxon>Bacteria</taxon>
        <taxon>Candidatus Doudnaibacteriota</taxon>
    </lineage>
</organism>
<evidence type="ECO:0000313" key="6">
    <source>
        <dbReference type="Proteomes" id="UP000176786"/>
    </source>
</evidence>
<keyword evidence="2" id="KW-0238">DNA-binding</keyword>
<dbReference type="SUPFAM" id="SSF46785">
    <property type="entry name" value="Winged helix' DNA-binding domain"/>
    <property type="match status" value="1"/>
</dbReference>
<comment type="caution">
    <text evidence="5">The sequence shown here is derived from an EMBL/GenBank/DDBJ whole genome shotgun (WGS) entry which is preliminary data.</text>
</comment>
<dbReference type="Gene3D" id="1.10.10.10">
    <property type="entry name" value="Winged helix-like DNA-binding domain superfamily/Winged helix DNA-binding domain"/>
    <property type="match status" value="1"/>
</dbReference>
<dbReference type="NCBIfam" id="NF033788">
    <property type="entry name" value="HTH_metalloreg"/>
    <property type="match status" value="1"/>
</dbReference>
<dbReference type="InterPro" id="IPR036388">
    <property type="entry name" value="WH-like_DNA-bd_sf"/>
</dbReference>
<dbReference type="STRING" id="1817832.A3J48_00350"/>
<dbReference type="InterPro" id="IPR051081">
    <property type="entry name" value="HTH_MetalResp_TranReg"/>
</dbReference>
<dbReference type="EMBL" id="MFES01000030">
    <property type="protein sequence ID" value="OGE84927.1"/>
    <property type="molecule type" value="Genomic_DNA"/>
</dbReference>
<sequence>MKNMKRWVRVFKILSNINRLKIISLLSGGEIKNVGEIAGLLRISFKNTSRNLTILENADVLESRGQGGHVYYRLAEDLPADIRNALHLFVKVK</sequence>
<accession>A0A1F5P4M4</accession>
<dbReference type="PANTHER" id="PTHR33154:SF18">
    <property type="entry name" value="ARSENICAL RESISTANCE OPERON REPRESSOR"/>
    <property type="match status" value="1"/>
</dbReference>
<dbReference type="PRINTS" id="PR00778">
    <property type="entry name" value="HTHARSR"/>
</dbReference>
<evidence type="ECO:0000256" key="2">
    <source>
        <dbReference type="ARBA" id="ARBA00023125"/>
    </source>
</evidence>
<dbReference type="InterPro" id="IPR036390">
    <property type="entry name" value="WH_DNA-bd_sf"/>
</dbReference>
<keyword evidence="3" id="KW-0804">Transcription</keyword>
<dbReference type="GO" id="GO:0003700">
    <property type="term" value="F:DNA-binding transcription factor activity"/>
    <property type="evidence" value="ECO:0007669"/>
    <property type="project" value="InterPro"/>
</dbReference>
<name>A0A1F5P4M4_9BACT</name>
<dbReference type="Proteomes" id="UP000176786">
    <property type="component" value="Unassembled WGS sequence"/>
</dbReference>
<gene>
    <name evidence="5" type="ORF">A3J48_00350</name>
</gene>
<evidence type="ECO:0000259" key="4">
    <source>
        <dbReference type="PROSITE" id="PS50987"/>
    </source>
</evidence>
<dbReference type="PROSITE" id="PS50987">
    <property type="entry name" value="HTH_ARSR_2"/>
    <property type="match status" value="1"/>
</dbReference>
<dbReference type="SMART" id="SM00418">
    <property type="entry name" value="HTH_ARSR"/>
    <property type="match status" value="1"/>
</dbReference>
<dbReference type="GO" id="GO:0003677">
    <property type="term" value="F:DNA binding"/>
    <property type="evidence" value="ECO:0007669"/>
    <property type="project" value="UniProtKB-KW"/>
</dbReference>
<dbReference type="CDD" id="cd00090">
    <property type="entry name" value="HTH_ARSR"/>
    <property type="match status" value="1"/>
</dbReference>
<dbReference type="Pfam" id="PF01022">
    <property type="entry name" value="HTH_5"/>
    <property type="match status" value="1"/>
</dbReference>
<feature type="domain" description="HTH arsR-type" evidence="4">
    <location>
        <begin position="1"/>
        <end position="93"/>
    </location>
</feature>
<dbReference type="PANTHER" id="PTHR33154">
    <property type="entry name" value="TRANSCRIPTIONAL REGULATOR, ARSR FAMILY"/>
    <property type="match status" value="1"/>
</dbReference>
<protein>
    <recommendedName>
        <fullName evidence="4">HTH arsR-type domain-containing protein</fullName>
    </recommendedName>
</protein>
<dbReference type="InterPro" id="IPR011991">
    <property type="entry name" value="ArsR-like_HTH"/>
</dbReference>
<dbReference type="InterPro" id="IPR001845">
    <property type="entry name" value="HTH_ArsR_DNA-bd_dom"/>
</dbReference>
<reference evidence="5 6" key="1">
    <citation type="journal article" date="2016" name="Nat. Commun.">
        <title>Thousands of microbial genomes shed light on interconnected biogeochemical processes in an aquifer system.</title>
        <authorList>
            <person name="Anantharaman K."/>
            <person name="Brown C.T."/>
            <person name="Hug L.A."/>
            <person name="Sharon I."/>
            <person name="Castelle C.J."/>
            <person name="Probst A.J."/>
            <person name="Thomas B.C."/>
            <person name="Singh A."/>
            <person name="Wilkins M.J."/>
            <person name="Karaoz U."/>
            <person name="Brodie E.L."/>
            <person name="Williams K.H."/>
            <person name="Hubbard S.S."/>
            <person name="Banfield J.F."/>
        </authorList>
    </citation>
    <scope>NUCLEOTIDE SEQUENCE [LARGE SCALE GENOMIC DNA]</scope>
</reference>
<evidence type="ECO:0000313" key="5">
    <source>
        <dbReference type="EMBL" id="OGE84927.1"/>
    </source>
</evidence>